<dbReference type="Proteomes" id="UP001280121">
    <property type="component" value="Unassembled WGS sequence"/>
</dbReference>
<keyword evidence="2" id="KW-1185">Reference proteome</keyword>
<gene>
    <name evidence="1" type="ORF">Ddye_023721</name>
</gene>
<accession>A0AAD9WTI4</accession>
<dbReference type="AlphaFoldDB" id="A0AAD9WTI4"/>
<dbReference type="EMBL" id="JANJYI010000007">
    <property type="protein sequence ID" value="KAK2641958.1"/>
    <property type="molecule type" value="Genomic_DNA"/>
</dbReference>
<evidence type="ECO:0000313" key="2">
    <source>
        <dbReference type="Proteomes" id="UP001280121"/>
    </source>
</evidence>
<comment type="caution">
    <text evidence="1">The sequence shown here is derived from an EMBL/GenBank/DDBJ whole genome shotgun (WGS) entry which is preliminary data.</text>
</comment>
<reference evidence="1" key="1">
    <citation type="journal article" date="2023" name="Plant J.">
        <title>Genome sequences and population genomics provide insights into the demographic history, inbreeding, and mutation load of two 'living fossil' tree species of Dipteronia.</title>
        <authorList>
            <person name="Feng Y."/>
            <person name="Comes H.P."/>
            <person name="Chen J."/>
            <person name="Zhu S."/>
            <person name="Lu R."/>
            <person name="Zhang X."/>
            <person name="Li P."/>
            <person name="Qiu J."/>
            <person name="Olsen K.M."/>
            <person name="Qiu Y."/>
        </authorList>
    </citation>
    <scope>NUCLEOTIDE SEQUENCE</scope>
    <source>
        <strain evidence="1">KIB01</strain>
    </source>
</reference>
<sequence length="78" mass="8280">MILESKEKTVEGLASAFKYSSEALKQKGASPAPVWRNGARSDNVDGMKEGEYVMDDVFRQTAQSIIVATAVATAAASV</sequence>
<name>A0AAD9WTI4_9ROSI</name>
<organism evidence="1 2">
    <name type="scientific">Dipteronia dyeriana</name>
    <dbReference type="NCBI Taxonomy" id="168575"/>
    <lineage>
        <taxon>Eukaryota</taxon>
        <taxon>Viridiplantae</taxon>
        <taxon>Streptophyta</taxon>
        <taxon>Embryophyta</taxon>
        <taxon>Tracheophyta</taxon>
        <taxon>Spermatophyta</taxon>
        <taxon>Magnoliopsida</taxon>
        <taxon>eudicotyledons</taxon>
        <taxon>Gunneridae</taxon>
        <taxon>Pentapetalae</taxon>
        <taxon>rosids</taxon>
        <taxon>malvids</taxon>
        <taxon>Sapindales</taxon>
        <taxon>Sapindaceae</taxon>
        <taxon>Hippocastanoideae</taxon>
        <taxon>Acereae</taxon>
        <taxon>Dipteronia</taxon>
    </lineage>
</organism>
<proteinExistence type="predicted"/>
<evidence type="ECO:0000313" key="1">
    <source>
        <dbReference type="EMBL" id="KAK2641958.1"/>
    </source>
</evidence>
<protein>
    <submittedName>
        <fullName evidence="1">Uncharacterized protein</fullName>
    </submittedName>
</protein>